<proteinExistence type="predicted"/>
<sequence>MAPVSESESGGSDSTITIDFSNPLYLHPSDTPWIVLVSHQLTGSDNYCVWSRSMSIALLAKNKLGFIDGSCKCDSLSPDLKSQWDRCSAFVLSWIINTVSKELSAGIVFASSAALVWKDLQERYFICCYLFHRILWDEYDILVPSSNCDCDLTKKTAQHSQQRLFQFFMGLNETYANVRSQILLMQPLPSVNNAYSMVIRDEDQRKLASHTFFDSTALLSSKPASSSSKKRYNGICEHCKLSGHRIENCYRLTGFPPDFKFTKKKSPAANHVVTATDSDDTDDIATHSAPLAPTFTPEQYQQILSLLRPLQWKDDGDW</sequence>
<dbReference type="Proteomes" id="UP000818029">
    <property type="component" value="Chromosome D11"/>
</dbReference>
<accession>A0ABM3AZT9</accession>
<feature type="domain" description="Retrotransposon Copia-like N-terminal" evidence="1">
    <location>
        <begin position="27"/>
        <end position="72"/>
    </location>
</feature>
<evidence type="ECO:0000259" key="1">
    <source>
        <dbReference type="Pfam" id="PF14244"/>
    </source>
</evidence>
<dbReference type="PANTHER" id="PTHR37610">
    <property type="entry name" value="CCHC-TYPE DOMAIN-CONTAINING PROTEIN"/>
    <property type="match status" value="1"/>
</dbReference>
<name>A0ABM3AZT9_GOSHI</name>
<dbReference type="RefSeq" id="XP_040960293.1">
    <property type="nucleotide sequence ID" value="XM_041104359.1"/>
</dbReference>
<reference evidence="3" key="2">
    <citation type="submission" date="2025-08" db="UniProtKB">
        <authorList>
            <consortium name="RefSeq"/>
        </authorList>
    </citation>
    <scope>IDENTIFICATION</scope>
</reference>
<reference evidence="2" key="1">
    <citation type="journal article" date="2020" name="Nat. Genet.">
        <title>Genomic diversifications of five Gossypium allopolyploid species and their impact on cotton improvement.</title>
        <authorList>
            <person name="Chen Z.J."/>
            <person name="Sreedasyam A."/>
            <person name="Ando A."/>
            <person name="Song Q."/>
            <person name="De Santiago L.M."/>
            <person name="Hulse-Kemp A.M."/>
            <person name="Ding M."/>
            <person name="Ye W."/>
            <person name="Kirkbride R.C."/>
            <person name="Jenkins J."/>
            <person name="Plott C."/>
            <person name="Lovell J."/>
            <person name="Lin Y.M."/>
            <person name="Vaughn R."/>
            <person name="Liu B."/>
            <person name="Simpson S."/>
            <person name="Scheffler B.E."/>
            <person name="Wen L."/>
            <person name="Saski C.A."/>
            <person name="Grover C.E."/>
            <person name="Hu G."/>
            <person name="Conover J.L."/>
            <person name="Carlson J.W."/>
            <person name="Shu S."/>
            <person name="Boston L.B."/>
            <person name="Williams M."/>
            <person name="Peterson D.G."/>
            <person name="McGee K."/>
            <person name="Jones D.C."/>
            <person name="Wendel J.F."/>
            <person name="Stelly D.M."/>
            <person name="Grimwood J."/>
            <person name="Schmutz J."/>
        </authorList>
    </citation>
    <scope>NUCLEOTIDE SEQUENCE [LARGE SCALE GENOMIC DNA]</scope>
    <source>
        <strain evidence="2">cv. TM-1</strain>
    </source>
</reference>
<organism evidence="2 3">
    <name type="scientific">Gossypium hirsutum</name>
    <name type="common">Upland cotton</name>
    <name type="synonym">Gossypium mexicanum</name>
    <dbReference type="NCBI Taxonomy" id="3635"/>
    <lineage>
        <taxon>Eukaryota</taxon>
        <taxon>Viridiplantae</taxon>
        <taxon>Streptophyta</taxon>
        <taxon>Embryophyta</taxon>
        <taxon>Tracheophyta</taxon>
        <taxon>Spermatophyta</taxon>
        <taxon>Magnoliopsida</taxon>
        <taxon>eudicotyledons</taxon>
        <taxon>Gunneridae</taxon>
        <taxon>Pentapetalae</taxon>
        <taxon>rosids</taxon>
        <taxon>malvids</taxon>
        <taxon>Malvales</taxon>
        <taxon>Malvaceae</taxon>
        <taxon>Malvoideae</taxon>
        <taxon>Gossypium</taxon>
    </lineage>
</organism>
<dbReference type="Pfam" id="PF14244">
    <property type="entry name" value="Retrotran_gag_3"/>
    <property type="match status" value="1"/>
</dbReference>
<evidence type="ECO:0000313" key="2">
    <source>
        <dbReference type="Proteomes" id="UP000818029"/>
    </source>
</evidence>
<evidence type="ECO:0000313" key="3">
    <source>
        <dbReference type="RefSeq" id="XP_040960293.1"/>
    </source>
</evidence>
<gene>
    <name evidence="3" type="primary">LOC107929769</name>
</gene>
<protein>
    <recommendedName>
        <fullName evidence="1">Retrotransposon Copia-like N-terminal domain-containing protein</fullName>
    </recommendedName>
</protein>
<dbReference type="InterPro" id="IPR029472">
    <property type="entry name" value="Copia-like_N"/>
</dbReference>
<keyword evidence="2" id="KW-1185">Reference proteome</keyword>
<dbReference type="PANTHER" id="PTHR37610:SF78">
    <property type="entry name" value="GAG-POLYPEPTIDE OF LTR COPIA-TYPE-RELATED"/>
    <property type="match status" value="1"/>
</dbReference>
<dbReference type="GeneID" id="107929769"/>